<evidence type="ECO:0000256" key="2">
    <source>
        <dbReference type="ARBA" id="ARBA00023239"/>
    </source>
</evidence>
<dbReference type="EMBL" id="BMGK01000002">
    <property type="protein sequence ID" value="GGD85840.1"/>
    <property type="molecule type" value="Genomic_DNA"/>
</dbReference>
<dbReference type="InterPro" id="IPR010404">
    <property type="entry name" value="CpcT/CpeT"/>
</dbReference>
<dbReference type="Gene3D" id="2.40.128.590">
    <property type="entry name" value="CpcT/CpeT domain"/>
    <property type="match status" value="1"/>
</dbReference>
<dbReference type="Pfam" id="PF06206">
    <property type="entry name" value="CpeT"/>
    <property type="match status" value="1"/>
</dbReference>
<organism evidence="3 4">
    <name type="scientific">Planktosalinus lacus</name>
    <dbReference type="NCBI Taxonomy" id="1526573"/>
    <lineage>
        <taxon>Bacteria</taxon>
        <taxon>Pseudomonadati</taxon>
        <taxon>Bacteroidota</taxon>
        <taxon>Flavobacteriia</taxon>
        <taxon>Flavobacteriales</taxon>
        <taxon>Flavobacteriaceae</taxon>
        <taxon>Planktosalinus</taxon>
    </lineage>
</organism>
<dbReference type="PANTHER" id="PTHR35137:SF1">
    <property type="entry name" value="CHROMOPHORE LYASE CRL, CHLOROPLASTIC"/>
    <property type="match status" value="1"/>
</dbReference>
<keyword evidence="2 3" id="KW-0456">Lyase</keyword>
<dbReference type="RefSeq" id="WP_188439587.1">
    <property type="nucleotide sequence ID" value="NZ_BMGK01000002.1"/>
</dbReference>
<comment type="similarity">
    <text evidence="1">Belongs to the CpcT/CpeT biliprotein lyase family.</text>
</comment>
<protein>
    <submittedName>
        <fullName evidence="3">Chromophore lyase CpcT/CpeT 1</fullName>
    </submittedName>
</protein>
<name>A0A8J2V878_9FLAO</name>
<evidence type="ECO:0000313" key="4">
    <source>
        <dbReference type="Proteomes" id="UP000652231"/>
    </source>
</evidence>
<proteinExistence type="inferred from homology"/>
<sequence>MKYVICLCLIVATFAACKEEPPKETVSEIEIEKDVELEELYNLMTGTFNSERQATLDTNYRDVTLHMYPIWPDREGKWLYMEQSLTETQEEPYRQRIYKLSRENDSVLRSDNYSIPNAGLWACKWQTPEFFDRLLPESIELKEGCEVLFKKTPENTYEGKTVAKNCLNDFKGATYVKSQVIISDKQIISWDRGFNEKDSLVWGAKKETVQKSVSN</sequence>
<comment type="caution">
    <text evidence="3">The sequence shown here is derived from an EMBL/GenBank/DDBJ whole genome shotgun (WGS) entry which is preliminary data.</text>
</comment>
<dbReference type="Proteomes" id="UP000652231">
    <property type="component" value="Unassembled WGS sequence"/>
</dbReference>
<dbReference type="InterPro" id="IPR038672">
    <property type="entry name" value="CpcT/CpeT_sf"/>
</dbReference>
<reference evidence="3" key="1">
    <citation type="journal article" date="2014" name="Int. J. Syst. Evol. Microbiol.">
        <title>Complete genome sequence of Corynebacterium casei LMG S-19264T (=DSM 44701T), isolated from a smear-ripened cheese.</title>
        <authorList>
            <consortium name="US DOE Joint Genome Institute (JGI-PGF)"/>
            <person name="Walter F."/>
            <person name="Albersmeier A."/>
            <person name="Kalinowski J."/>
            <person name="Ruckert C."/>
        </authorList>
    </citation>
    <scope>NUCLEOTIDE SEQUENCE</scope>
    <source>
        <strain evidence="3">CGMCC 1.12924</strain>
    </source>
</reference>
<dbReference type="GO" id="GO:0016829">
    <property type="term" value="F:lyase activity"/>
    <property type="evidence" value="ECO:0007669"/>
    <property type="project" value="UniProtKB-KW"/>
</dbReference>
<dbReference type="PROSITE" id="PS51257">
    <property type="entry name" value="PROKAR_LIPOPROTEIN"/>
    <property type="match status" value="1"/>
</dbReference>
<keyword evidence="4" id="KW-1185">Reference proteome</keyword>
<evidence type="ECO:0000256" key="1">
    <source>
        <dbReference type="ARBA" id="ARBA00008206"/>
    </source>
</evidence>
<evidence type="ECO:0000313" key="3">
    <source>
        <dbReference type="EMBL" id="GGD85840.1"/>
    </source>
</evidence>
<accession>A0A8J2V878</accession>
<reference evidence="3" key="2">
    <citation type="submission" date="2020-09" db="EMBL/GenBank/DDBJ databases">
        <authorList>
            <person name="Sun Q."/>
            <person name="Zhou Y."/>
        </authorList>
    </citation>
    <scope>NUCLEOTIDE SEQUENCE</scope>
    <source>
        <strain evidence="3">CGMCC 1.12924</strain>
    </source>
</reference>
<gene>
    <name evidence="3" type="primary">cpcT1</name>
    <name evidence="3" type="ORF">GCM10011312_07350</name>
</gene>
<dbReference type="PANTHER" id="PTHR35137">
    <property type="entry name" value="CHROMOPHORE LYASE CRL, CHLOROPLASTIC"/>
    <property type="match status" value="1"/>
</dbReference>
<dbReference type="CDD" id="cd16338">
    <property type="entry name" value="CpcT"/>
    <property type="match status" value="1"/>
</dbReference>
<dbReference type="AlphaFoldDB" id="A0A8J2V878"/>